<name>A0A0F9A5S8_9ZZZZ</name>
<organism evidence="2">
    <name type="scientific">marine sediment metagenome</name>
    <dbReference type="NCBI Taxonomy" id="412755"/>
    <lineage>
        <taxon>unclassified sequences</taxon>
        <taxon>metagenomes</taxon>
        <taxon>ecological metagenomes</taxon>
    </lineage>
</organism>
<reference evidence="2" key="1">
    <citation type="journal article" date="2015" name="Nature">
        <title>Complex archaea that bridge the gap between prokaryotes and eukaryotes.</title>
        <authorList>
            <person name="Spang A."/>
            <person name="Saw J.H."/>
            <person name="Jorgensen S.L."/>
            <person name="Zaremba-Niedzwiedzka K."/>
            <person name="Martijn J."/>
            <person name="Lind A.E."/>
            <person name="van Eijk R."/>
            <person name="Schleper C."/>
            <person name="Guy L."/>
            <person name="Ettema T.J."/>
        </authorList>
    </citation>
    <scope>NUCLEOTIDE SEQUENCE</scope>
</reference>
<feature type="compositionally biased region" description="Basic residues" evidence="1">
    <location>
        <begin position="87"/>
        <end position="96"/>
    </location>
</feature>
<evidence type="ECO:0000313" key="2">
    <source>
        <dbReference type="EMBL" id="KKK73914.1"/>
    </source>
</evidence>
<comment type="caution">
    <text evidence="2">The sequence shown here is derived from an EMBL/GenBank/DDBJ whole genome shotgun (WGS) entry which is preliminary data.</text>
</comment>
<accession>A0A0F9A5S8</accession>
<evidence type="ECO:0000256" key="1">
    <source>
        <dbReference type="SAM" id="MobiDB-lite"/>
    </source>
</evidence>
<feature type="region of interest" description="Disordered" evidence="1">
    <location>
        <begin position="65"/>
        <end position="96"/>
    </location>
</feature>
<proteinExistence type="predicted"/>
<gene>
    <name evidence="2" type="ORF">LCGC14_2889030</name>
</gene>
<protein>
    <submittedName>
        <fullName evidence="2">Uncharacterized protein</fullName>
    </submittedName>
</protein>
<dbReference type="AlphaFoldDB" id="A0A0F9A5S8"/>
<sequence>MKIKAGVQKTPPKEKYFKGTHSEFVKECNKCRRLRPIEMFTKKSGDEFKSCEVCRKKHRDAVNKKEDEGVTQIGRISPDGSYTPGHNPKKNKWLIR</sequence>
<dbReference type="EMBL" id="LAZR01056565">
    <property type="protein sequence ID" value="KKK73914.1"/>
    <property type="molecule type" value="Genomic_DNA"/>
</dbReference>